<dbReference type="InterPro" id="IPR016156">
    <property type="entry name" value="FAD/NAD-linked_Rdtase_dimer_sf"/>
</dbReference>
<sequence>MLSGDPVDPQPFGPLPSFWSDQGDLRQQSFGCLGLADDVRIAEGDPRAPGRGLLATYHRGGRLVGSVAVNLPPSKHLRAEMSKR</sequence>
<dbReference type="AlphaFoldDB" id="A0A6P2C0H3"/>
<dbReference type="SUPFAM" id="SSF55424">
    <property type="entry name" value="FAD/NAD-linked reductases, dimerisation (C-terminal) domain"/>
    <property type="match status" value="1"/>
</dbReference>
<evidence type="ECO:0000313" key="4">
    <source>
        <dbReference type="Proteomes" id="UP000460272"/>
    </source>
</evidence>
<dbReference type="RefSeq" id="WP_145852561.1">
    <property type="nucleotide sequence ID" value="NZ_RPFW01000002.1"/>
</dbReference>
<dbReference type="Pfam" id="PF14759">
    <property type="entry name" value="Reductase_C"/>
    <property type="match status" value="1"/>
</dbReference>
<proteinExistence type="predicted"/>
<keyword evidence="4" id="KW-1185">Reference proteome</keyword>
<reference evidence="3 4" key="1">
    <citation type="submission" date="2018-11" db="EMBL/GenBank/DDBJ databases">
        <title>Trebonia kvetii gen.nov., sp.nov., a novel acidophilic actinobacterium, and proposal of the new actinobacterial family Treboniaceae fam. nov.</title>
        <authorList>
            <person name="Rapoport D."/>
            <person name="Sagova-Mareckova M."/>
            <person name="Sedlacek I."/>
            <person name="Provaznik J."/>
            <person name="Kralova S."/>
            <person name="Pavlinic D."/>
            <person name="Benes V."/>
            <person name="Kopecky J."/>
        </authorList>
    </citation>
    <scope>NUCLEOTIDE SEQUENCE [LARGE SCALE GENOMIC DNA]</scope>
    <source>
        <strain evidence="3 4">15Tr583</strain>
    </source>
</reference>
<dbReference type="Gene3D" id="3.30.390.30">
    <property type="match status" value="1"/>
</dbReference>
<dbReference type="Proteomes" id="UP000460272">
    <property type="component" value="Unassembled WGS sequence"/>
</dbReference>
<protein>
    <recommendedName>
        <fullName evidence="2">Reductase C-terminal domain-containing protein</fullName>
    </recommendedName>
</protein>
<dbReference type="EMBL" id="RPFW01000002">
    <property type="protein sequence ID" value="TVZ04854.1"/>
    <property type="molecule type" value="Genomic_DNA"/>
</dbReference>
<dbReference type="InterPro" id="IPR028202">
    <property type="entry name" value="Reductase_C"/>
</dbReference>
<name>A0A6P2C0H3_9ACTN</name>
<feature type="region of interest" description="Disordered" evidence="1">
    <location>
        <begin position="1"/>
        <end position="21"/>
    </location>
</feature>
<gene>
    <name evidence="3" type="ORF">EAS64_09430</name>
</gene>
<organism evidence="3 4">
    <name type="scientific">Trebonia kvetii</name>
    <dbReference type="NCBI Taxonomy" id="2480626"/>
    <lineage>
        <taxon>Bacteria</taxon>
        <taxon>Bacillati</taxon>
        <taxon>Actinomycetota</taxon>
        <taxon>Actinomycetes</taxon>
        <taxon>Streptosporangiales</taxon>
        <taxon>Treboniaceae</taxon>
        <taxon>Trebonia</taxon>
    </lineage>
</organism>
<accession>A0A6P2C0H3</accession>
<feature type="domain" description="Reductase C-terminal" evidence="2">
    <location>
        <begin position="18"/>
        <end position="73"/>
    </location>
</feature>
<evidence type="ECO:0000313" key="3">
    <source>
        <dbReference type="EMBL" id="TVZ04854.1"/>
    </source>
</evidence>
<comment type="caution">
    <text evidence="3">The sequence shown here is derived from an EMBL/GenBank/DDBJ whole genome shotgun (WGS) entry which is preliminary data.</text>
</comment>
<evidence type="ECO:0000256" key="1">
    <source>
        <dbReference type="SAM" id="MobiDB-lite"/>
    </source>
</evidence>
<evidence type="ECO:0000259" key="2">
    <source>
        <dbReference type="Pfam" id="PF14759"/>
    </source>
</evidence>